<dbReference type="EMBL" id="JAJJMB010004448">
    <property type="protein sequence ID" value="KAI3942950.1"/>
    <property type="molecule type" value="Genomic_DNA"/>
</dbReference>
<accession>A0AAD4T647</accession>
<organism evidence="1 2">
    <name type="scientific">Papaver atlanticum</name>
    <dbReference type="NCBI Taxonomy" id="357466"/>
    <lineage>
        <taxon>Eukaryota</taxon>
        <taxon>Viridiplantae</taxon>
        <taxon>Streptophyta</taxon>
        <taxon>Embryophyta</taxon>
        <taxon>Tracheophyta</taxon>
        <taxon>Spermatophyta</taxon>
        <taxon>Magnoliopsida</taxon>
        <taxon>Ranunculales</taxon>
        <taxon>Papaveraceae</taxon>
        <taxon>Papaveroideae</taxon>
        <taxon>Papaver</taxon>
    </lineage>
</organism>
<gene>
    <name evidence="1" type="ORF">MKW98_005462</name>
</gene>
<name>A0AAD4T647_9MAGN</name>
<protein>
    <submittedName>
        <fullName evidence="1">Uncharacterized protein</fullName>
    </submittedName>
</protein>
<dbReference type="AlphaFoldDB" id="A0AAD4T647"/>
<keyword evidence="2" id="KW-1185">Reference proteome</keyword>
<sequence length="87" mass="10152">MVSQPVPFTMEELDCKLHEFLTPDARKMSDVDRKLKELKVILEIVIADQRKIADEVQHSHNKALLKLFDQLPTRIQPQELLMKTSKI</sequence>
<reference evidence="1" key="1">
    <citation type="submission" date="2022-04" db="EMBL/GenBank/DDBJ databases">
        <title>A functionally conserved STORR gene fusion in Papaver species that diverged 16.8 million years ago.</title>
        <authorList>
            <person name="Catania T."/>
        </authorList>
    </citation>
    <scope>NUCLEOTIDE SEQUENCE</scope>
    <source>
        <strain evidence="1">S-188037</strain>
    </source>
</reference>
<dbReference type="Proteomes" id="UP001202328">
    <property type="component" value="Unassembled WGS sequence"/>
</dbReference>
<evidence type="ECO:0000313" key="1">
    <source>
        <dbReference type="EMBL" id="KAI3942950.1"/>
    </source>
</evidence>
<proteinExistence type="predicted"/>
<comment type="caution">
    <text evidence="1">The sequence shown here is derived from an EMBL/GenBank/DDBJ whole genome shotgun (WGS) entry which is preliminary data.</text>
</comment>
<evidence type="ECO:0000313" key="2">
    <source>
        <dbReference type="Proteomes" id="UP001202328"/>
    </source>
</evidence>